<accession>A0A6J7E7T0</accession>
<gene>
    <name evidence="2" type="ORF">UFOPK3472_00433</name>
</gene>
<name>A0A6J7E7T0_9ZZZZ</name>
<dbReference type="InterPro" id="IPR036291">
    <property type="entry name" value="NAD(P)-bd_dom_sf"/>
</dbReference>
<sequence>MTGRADGKTVLITGASRGIGAETALQLGALGAAVAVNYREKKRRAEAVVRAIEEGGGTALPVGADVTDADAIDAMLNVVVAEFGAIDVLVLNASGGLEFGAEPDYAMSINRDVGSGSREYRPYGAGLADRLPHQPPGAFSRQETGPRRIRTRCCEQTGGGGCTAWDDS</sequence>
<evidence type="ECO:0000313" key="2">
    <source>
        <dbReference type="EMBL" id="CAB4878966.1"/>
    </source>
</evidence>
<evidence type="ECO:0000256" key="1">
    <source>
        <dbReference type="ARBA" id="ARBA00006484"/>
    </source>
</evidence>
<dbReference type="SUPFAM" id="SSF51735">
    <property type="entry name" value="NAD(P)-binding Rossmann-fold domains"/>
    <property type="match status" value="1"/>
</dbReference>
<dbReference type="Gene3D" id="3.40.50.720">
    <property type="entry name" value="NAD(P)-binding Rossmann-like Domain"/>
    <property type="match status" value="1"/>
</dbReference>
<dbReference type="PANTHER" id="PTHR42879:SF2">
    <property type="entry name" value="3-OXOACYL-[ACYL-CARRIER-PROTEIN] REDUCTASE FABG"/>
    <property type="match status" value="1"/>
</dbReference>
<dbReference type="PANTHER" id="PTHR42879">
    <property type="entry name" value="3-OXOACYL-(ACYL-CARRIER-PROTEIN) REDUCTASE"/>
    <property type="match status" value="1"/>
</dbReference>
<reference evidence="2" key="1">
    <citation type="submission" date="2020-05" db="EMBL/GenBank/DDBJ databases">
        <authorList>
            <person name="Chiriac C."/>
            <person name="Salcher M."/>
            <person name="Ghai R."/>
            <person name="Kavagutti S V."/>
        </authorList>
    </citation>
    <scope>NUCLEOTIDE SEQUENCE</scope>
</reference>
<dbReference type="PRINTS" id="PR00081">
    <property type="entry name" value="GDHRDH"/>
</dbReference>
<organism evidence="2">
    <name type="scientific">freshwater metagenome</name>
    <dbReference type="NCBI Taxonomy" id="449393"/>
    <lineage>
        <taxon>unclassified sequences</taxon>
        <taxon>metagenomes</taxon>
        <taxon>ecological metagenomes</taxon>
    </lineage>
</organism>
<dbReference type="EMBL" id="CAFBLX010000017">
    <property type="protein sequence ID" value="CAB4878966.1"/>
    <property type="molecule type" value="Genomic_DNA"/>
</dbReference>
<dbReference type="AlphaFoldDB" id="A0A6J7E7T0"/>
<dbReference type="InterPro" id="IPR002347">
    <property type="entry name" value="SDR_fam"/>
</dbReference>
<protein>
    <submittedName>
        <fullName evidence="2">Unannotated protein</fullName>
    </submittedName>
</protein>
<proteinExistence type="inferred from homology"/>
<dbReference type="InterPro" id="IPR050259">
    <property type="entry name" value="SDR"/>
</dbReference>
<dbReference type="Pfam" id="PF00106">
    <property type="entry name" value="adh_short"/>
    <property type="match status" value="1"/>
</dbReference>
<comment type="similarity">
    <text evidence="1">Belongs to the short-chain dehydrogenases/reductases (SDR) family.</text>
</comment>